<dbReference type="InterPro" id="IPR002645">
    <property type="entry name" value="STAS_dom"/>
</dbReference>
<evidence type="ECO:0000313" key="2">
    <source>
        <dbReference type="EMBL" id="MDC8640778.1"/>
    </source>
</evidence>
<protein>
    <submittedName>
        <fullName evidence="2">Sodium-independent anion transporter</fullName>
    </submittedName>
</protein>
<organism evidence="2 3">
    <name type="scientific">Xanthomonas hortorum pv. hederae</name>
    <dbReference type="NCBI Taxonomy" id="453603"/>
    <lineage>
        <taxon>Bacteria</taxon>
        <taxon>Pseudomonadati</taxon>
        <taxon>Pseudomonadota</taxon>
        <taxon>Gammaproteobacteria</taxon>
        <taxon>Lysobacterales</taxon>
        <taxon>Lysobacteraceae</taxon>
        <taxon>Xanthomonas</taxon>
    </lineage>
</organism>
<gene>
    <name evidence="2" type="ORF">NY667_24120</name>
</gene>
<reference evidence="2" key="1">
    <citation type="journal article" date="2022" name="Phytopathology">
        <title>Whole genome sequencing-based tracing of a 2022 introduction and outbreak of Xanthomonas hortorum pv. pelargonii.</title>
        <authorList>
            <person name="Iruegas Bocardo F."/>
            <person name="Weisberg A.J."/>
            <person name="Riutta E.R."/>
            <person name="Kilday K.B."/>
            <person name="Bonkowski J.C."/>
            <person name="Creswell T.C."/>
            <person name="Daughtrey M."/>
            <person name="Rane K.K."/>
            <person name="Grunwald N.J."/>
            <person name="Chang J.H."/>
            <person name="Putnam M."/>
        </authorList>
    </citation>
    <scope>NUCLEOTIDE SEQUENCE</scope>
    <source>
        <strain evidence="2">22-338</strain>
    </source>
</reference>
<comment type="caution">
    <text evidence="2">The sequence shown here is derived from an EMBL/GenBank/DDBJ whole genome shotgun (WGS) entry which is preliminary data.</text>
</comment>
<evidence type="ECO:0000259" key="1">
    <source>
        <dbReference type="PROSITE" id="PS50801"/>
    </source>
</evidence>
<dbReference type="PROSITE" id="PS50801">
    <property type="entry name" value="STAS"/>
    <property type="match status" value="1"/>
</dbReference>
<dbReference type="SUPFAM" id="SSF52091">
    <property type="entry name" value="SpoIIaa-like"/>
    <property type="match status" value="1"/>
</dbReference>
<dbReference type="RefSeq" id="WP_273664758.1">
    <property type="nucleotide sequence ID" value="NZ_JANWTP010000180.1"/>
</dbReference>
<dbReference type="PANTHER" id="PTHR43310:SF1">
    <property type="entry name" value="SULFATE TRANSPORTER YBAR-RELATED"/>
    <property type="match status" value="1"/>
</dbReference>
<sequence>LNSSVYRLLLIDTSESTIFHGLEMSRKPWAYQLQIGHSDDNGVRTYSVRGQVFFASADVFIDAFDARQVPGRTVLIDVSRAHFWDITAVAALDKVVQRLRHHGLEVQVTGLNASSRRLMQAHALGEDALESSLP</sequence>
<dbReference type="PANTHER" id="PTHR43310">
    <property type="entry name" value="SULFATE TRANSPORTER YBAR-RELATED"/>
    <property type="match status" value="1"/>
</dbReference>
<dbReference type="InterPro" id="IPR036513">
    <property type="entry name" value="STAS_dom_sf"/>
</dbReference>
<dbReference type="Pfam" id="PF01740">
    <property type="entry name" value="STAS"/>
    <property type="match status" value="1"/>
</dbReference>
<accession>A0A9X4BWJ3</accession>
<name>A0A9X4BWJ3_9XANT</name>
<dbReference type="Proteomes" id="UP001140230">
    <property type="component" value="Unassembled WGS sequence"/>
</dbReference>
<feature type="non-terminal residue" evidence="2">
    <location>
        <position position="1"/>
    </location>
</feature>
<dbReference type="AlphaFoldDB" id="A0A9X4BWJ3"/>
<dbReference type="Gene3D" id="3.30.750.24">
    <property type="entry name" value="STAS domain"/>
    <property type="match status" value="1"/>
</dbReference>
<evidence type="ECO:0000313" key="3">
    <source>
        <dbReference type="Proteomes" id="UP001140230"/>
    </source>
</evidence>
<proteinExistence type="predicted"/>
<dbReference type="CDD" id="cd07042">
    <property type="entry name" value="STAS_SulP_like_sulfate_transporter"/>
    <property type="match status" value="1"/>
</dbReference>
<dbReference type="EMBL" id="JANWTP010000180">
    <property type="protein sequence ID" value="MDC8640778.1"/>
    <property type="molecule type" value="Genomic_DNA"/>
</dbReference>
<dbReference type="InterPro" id="IPR052706">
    <property type="entry name" value="Membrane-Transporter-like"/>
</dbReference>
<feature type="domain" description="STAS" evidence="1">
    <location>
        <begin position="33"/>
        <end position="134"/>
    </location>
</feature>
<reference evidence="2" key="2">
    <citation type="submission" date="2022-08" db="EMBL/GenBank/DDBJ databases">
        <authorList>
            <person name="Iruegas-Bocardo F."/>
            <person name="Weisberg A.J."/>
            <person name="Riutta E.R."/>
            <person name="Kilday K."/>
            <person name="Bonkowski J.C."/>
            <person name="Creswell T."/>
            <person name="Daughtrey M.L."/>
            <person name="Rane K."/>
            <person name="Grunwald N.J."/>
            <person name="Chang J.H."/>
            <person name="Putnam M.L."/>
        </authorList>
    </citation>
    <scope>NUCLEOTIDE SEQUENCE</scope>
    <source>
        <strain evidence="2">22-338</strain>
    </source>
</reference>